<dbReference type="RefSeq" id="WP_209663159.1">
    <property type="nucleotide sequence ID" value="NZ_JAGGMS010000001.1"/>
</dbReference>
<comment type="caution">
    <text evidence="1">The sequence shown here is derived from an EMBL/GenBank/DDBJ whole genome shotgun (WGS) entry which is preliminary data.</text>
</comment>
<accession>A0ABS4PKT0</accession>
<protein>
    <recommendedName>
        <fullName evidence="3">Winged helix DNA-binding domain-containing protein</fullName>
    </recommendedName>
</protein>
<dbReference type="Pfam" id="PF06224">
    <property type="entry name" value="AlkZ-like"/>
    <property type="match status" value="1"/>
</dbReference>
<name>A0ABS4PKT0_9PSEU</name>
<dbReference type="PANTHER" id="PTHR38479">
    <property type="entry name" value="LMO0824 PROTEIN"/>
    <property type="match status" value="1"/>
</dbReference>
<organism evidence="1 2">
    <name type="scientific">Amycolatopsis magusensis</name>
    <dbReference type="NCBI Taxonomy" id="882444"/>
    <lineage>
        <taxon>Bacteria</taxon>
        <taxon>Bacillati</taxon>
        <taxon>Actinomycetota</taxon>
        <taxon>Actinomycetes</taxon>
        <taxon>Pseudonocardiales</taxon>
        <taxon>Pseudonocardiaceae</taxon>
        <taxon>Amycolatopsis</taxon>
    </lineage>
</organism>
<sequence>MSTGDVLDTRALNRATLSRQLLLGRVRMTAYDAVEHLAGLQAQAPFPPYYALWARLVGFQPDELSQLLLDRRVVRIVTMRGTVHLLTARDALDWRTLTQPLLDNYMRTNPTWRGLDCPAVAADARELLAEGPLSSKALGDALAERWPGHSPSSLAQAARNLLPLVQIPPRGVWGRAGQPTYVVLDEWVGEPTAANPSPDEFVLRYLRAFGPASVLDVQAWCGLTRLGEVVDRLRPRLRTFRTEAGRELFDLPDAPRPDPDTPAPACFLGGFDQNLLSFADRTRILSDDYRKRIFTKNGLIPQVVLTDGFVRGRWAIDRSGGVATLTVEPFETLSKKDITDLEAAGAELLRFAEPAAESHVVMVPSG</sequence>
<evidence type="ECO:0000313" key="2">
    <source>
        <dbReference type="Proteomes" id="UP000741013"/>
    </source>
</evidence>
<reference evidence="1 2" key="1">
    <citation type="submission" date="2021-03" db="EMBL/GenBank/DDBJ databases">
        <title>Sequencing the genomes of 1000 actinobacteria strains.</title>
        <authorList>
            <person name="Klenk H.-P."/>
        </authorList>
    </citation>
    <scope>NUCLEOTIDE SEQUENCE [LARGE SCALE GENOMIC DNA]</scope>
    <source>
        <strain evidence="1 2">DSM 45510</strain>
    </source>
</reference>
<dbReference type="EMBL" id="JAGGMS010000001">
    <property type="protein sequence ID" value="MBP2179453.1"/>
    <property type="molecule type" value="Genomic_DNA"/>
</dbReference>
<dbReference type="Proteomes" id="UP000741013">
    <property type="component" value="Unassembled WGS sequence"/>
</dbReference>
<gene>
    <name evidence="1" type="ORF">JOM49_000979</name>
</gene>
<keyword evidence="2" id="KW-1185">Reference proteome</keyword>
<dbReference type="InterPro" id="IPR009351">
    <property type="entry name" value="AlkZ-like"/>
</dbReference>
<evidence type="ECO:0008006" key="3">
    <source>
        <dbReference type="Google" id="ProtNLM"/>
    </source>
</evidence>
<proteinExistence type="predicted"/>
<evidence type="ECO:0000313" key="1">
    <source>
        <dbReference type="EMBL" id="MBP2179453.1"/>
    </source>
</evidence>
<dbReference type="PANTHER" id="PTHR38479:SF2">
    <property type="entry name" value="WINGED HELIX DNA-BINDING DOMAIN-CONTAINING PROTEIN"/>
    <property type="match status" value="1"/>
</dbReference>